<sequence length="214" mass="23843">MRIPPELLSALPIDHCGVHVENEMDARQLIWLIDKIGVEKIRRSAQKYKYYPESKIFVSVLLKRFQLKVPAAIYAPVSRPIYRVYIVPSSRGAAFKVGYTGNLLDRLKRFVPHGCPLDDAFDISKGTYIQVSNKSEAIALEKKLKACCANLPIEDAYSMGYAPFGAGGHKEWFTSEALPLAKAELCTLGYTSRKISDALGWPDLRSNSETLGSC</sequence>
<dbReference type="Pfam" id="PF10544">
    <property type="entry name" value="T5orf172"/>
    <property type="match status" value="1"/>
</dbReference>
<name>A0ABV0CGK9_9NEIS</name>
<comment type="caution">
    <text evidence="2">The sequence shown here is derived from an EMBL/GenBank/DDBJ whole genome shotgun (WGS) entry which is preliminary data.</text>
</comment>
<accession>A0ABV0CGK9</accession>
<evidence type="ECO:0000313" key="3">
    <source>
        <dbReference type="Proteomes" id="UP001405405"/>
    </source>
</evidence>
<reference evidence="2 3" key="1">
    <citation type="submission" date="2023-12" db="EMBL/GenBank/DDBJ databases">
        <title>Chromobacterium sp. strain TRC.1.1.SA producing antimicrobial pigment.</title>
        <authorList>
            <person name="Verma N."/>
            <person name="Choksket S."/>
            <person name="Pinnaka A.K."/>
            <person name="Korpole S."/>
        </authorList>
    </citation>
    <scope>NUCLEOTIDE SEQUENCE [LARGE SCALE GENOMIC DNA]</scope>
    <source>
        <strain evidence="2 3">TRC1.1.SA</strain>
    </source>
</reference>
<evidence type="ECO:0000259" key="1">
    <source>
        <dbReference type="Pfam" id="PF10544"/>
    </source>
</evidence>
<dbReference type="InterPro" id="IPR018306">
    <property type="entry name" value="Phage_T5_Orf172_DNA-bd"/>
</dbReference>
<protein>
    <submittedName>
        <fullName evidence="2">GIY-YIG nuclease family protein</fullName>
    </submittedName>
</protein>
<dbReference type="RefSeq" id="WP_346787944.1">
    <property type="nucleotide sequence ID" value="NZ_JAYFSJ010000003.1"/>
</dbReference>
<proteinExistence type="predicted"/>
<dbReference type="EMBL" id="JAYFSJ010000003">
    <property type="protein sequence ID" value="MEN7430305.1"/>
    <property type="molecule type" value="Genomic_DNA"/>
</dbReference>
<organism evidence="2 3">
    <name type="scientific">Chromobacterium indicum</name>
    <dbReference type="NCBI Taxonomy" id="3110228"/>
    <lineage>
        <taxon>Bacteria</taxon>
        <taxon>Pseudomonadati</taxon>
        <taxon>Pseudomonadota</taxon>
        <taxon>Betaproteobacteria</taxon>
        <taxon>Neisseriales</taxon>
        <taxon>Chromobacteriaceae</taxon>
        <taxon>Chromobacterium</taxon>
    </lineage>
</organism>
<keyword evidence="3" id="KW-1185">Reference proteome</keyword>
<evidence type="ECO:0000313" key="2">
    <source>
        <dbReference type="EMBL" id="MEN7430305.1"/>
    </source>
</evidence>
<gene>
    <name evidence="2" type="ORF">VA599_06065</name>
</gene>
<feature type="domain" description="Bacteriophage T5 Orf172 DNA-binding" evidence="1">
    <location>
        <begin position="84"/>
        <end position="174"/>
    </location>
</feature>
<dbReference type="Proteomes" id="UP001405405">
    <property type="component" value="Unassembled WGS sequence"/>
</dbReference>